<dbReference type="InterPro" id="IPR050744">
    <property type="entry name" value="AI-2_Isomerase_LsrG"/>
</dbReference>
<feature type="domain" description="ABM" evidence="1">
    <location>
        <begin position="4"/>
        <end position="92"/>
    </location>
</feature>
<gene>
    <name evidence="2" type="ORF">METEAL_07690</name>
</gene>
<dbReference type="RefSeq" id="WP_316414487.1">
    <property type="nucleotide sequence ID" value="NZ_AP027080.1"/>
</dbReference>
<evidence type="ECO:0000313" key="2">
    <source>
        <dbReference type="EMBL" id="BDU71595.1"/>
    </source>
</evidence>
<dbReference type="EMBL" id="AP027080">
    <property type="protein sequence ID" value="BDU71595.1"/>
    <property type="molecule type" value="Genomic_DNA"/>
</dbReference>
<keyword evidence="3" id="KW-1185">Reference proteome</keyword>
<dbReference type="PANTHER" id="PTHR33336:SF3">
    <property type="entry name" value="ABM DOMAIN-CONTAINING PROTEIN"/>
    <property type="match status" value="1"/>
</dbReference>
<feature type="domain" description="ABM" evidence="1">
    <location>
        <begin position="106"/>
        <end position="194"/>
    </location>
</feature>
<proteinExistence type="predicted"/>
<accession>A0AA48GP58</accession>
<sequence>MTQIVLAAMFTARPGGGSALLAEAARMVEPTRAEPGCVRYDLFRDPENPDALAFVETWESAPALEAHRRSPHIQAWRAASAALIAARDTRTLEPLGEPGPVAQGPLEVLAFVTARPGCEAALAAELQSVVAPTRLEPGCLRYDLHRDPADPANLAFLESWAHRPALEAHMAAPTFLASRERQKDLVAGVQIRLMERV</sequence>
<dbReference type="Proteomes" id="UP001238179">
    <property type="component" value="Chromosome"/>
</dbReference>
<dbReference type="PANTHER" id="PTHR33336">
    <property type="entry name" value="QUINOL MONOOXYGENASE YGIN-RELATED"/>
    <property type="match status" value="1"/>
</dbReference>
<dbReference type="PROSITE" id="PS51725">
    <property type="entry name" value="ABM"/>
    <property type="match status" value="2"/>
</dbReference>
<protein>
    <recommendedName>
        <fullName evidence="1">ABM domain-containing protein</fullName>
    </recommendedName>
</protein>
<name>A0AA48GP58_9BACT</name>
<dbReference type="InterPro" id="IPR011008">
    <property type="entry name" value="Dimeric_a/b-barrel"/>
</dbReference>
<dbReference type="Pfam" id="PF03992">
    <property type="entry name" value="ABM"/>
    <property type="match status" value="2"/>
</dbReference>
<evidence type="ECO:0000259" key="1">
    <source>
        <dbReference type="PROSITE" id="PS51725"/>
    </source>
</evidence>
<dbReference type="AlphaFoldDB" id="A0AA48GP58"/>
<evidence type="ECO:0000313" key="3">
    <source>
        <dbReference type="Proteomes" id="UP001238179"/>
    </source>
</evidence>
<organism evidence="2 3">
    <name type="scientific">Mesoterricola silvestris</name>
    <dbReference type="NCBI Taxonomy" id="2927979"/>
    <lineage>
        <taxon>Bacteria</taxon>
        <taxon>Pseudomonadati</taxon>
        <taxon>Acidobacteriota</taxon>
        <taxon>Holophagae</taxon>
        <taxon>Holophagales</taxon>
        <taxon>Holophagaceae</taxon>
        <taxon>Mesoterricola</taxon>
    </lineage>
</organism>
<dbReference type="SUPFAM" id="SSF54909">
    <property type="entry name" value="Dimeric alpha+beta barrel"/>
    <property type="match status" value="2"/>
</dbReference>
<dbReference type="Gene3D" id="3.30.70.100">
    <property type="match status" value="2"/>
</dbReference>
<dbReference type="GO" id="GO:0016491">
    <property type="term" value="F:oxidoreductase activity"/>
    <property type="evidence" value="ECO:0007669"/>
    <property type="project" value="TreeGrafter"/>
</dbReference>
<dbReference type="GO" id="GO:0005829">
    <property type="term" value="C:cytosol"/>
    <property type="evidence" value="ECO:0007669"/>
    <property type="project" value="TreeGrafter"/>
</dbReference>
<reference evidence="3" key="1">
    <citation type="journal article" date="2023" name="Int. J. Syst. Evol. Microbiol.">
        <title>Mesoterricola silvestris gen. nov., sp. nov., Mesoterricola sediminis sp. nov., Geothrix oryzae sp. nov., Geothrix edaphica sp. nov., Geothrix rubra sp. nov., and Geothrix limicola sp. nov., six novel members of Acidobacteriota isolated from soils.</title>
        <authorList>
            <person name="Itoh H."/>
            <person name="Sugisawa Y."/>
            <person name="Mise K."/>
            <person name="Xu Z."/>
            <person name="Kuniyasu M."/>
            <person name="Ushijima N."/>
            <person name="Kawano K."/>
            <person name="Kobayashi E."/>
            <person name="Shiratori Y."/>
            <person name="Masuda Y."/>
            <person name="Senoo K."/>
        </authorList>
    </citation>
    <scope>NUCLEOTIDE SEQUENCE [LARGE SCALE GENOMIC DNA]</scope>
    <source>
        <strain evidence="3">W79</strain>
    </source>
</reference>
<dbReference type="InterPro" id="IPR007138">
    <property type="entry name" value="ABM_dom"/>
</dbReference>
<dbReference type="KEGG" id="msil:METEAL_07690"/>